<dbReference type="InterPro" id="IPR011006">
    <property type="entry name" value="CheY-like_superfamily"/>
</dbReference>
<dbReference type="SUPFAM" id="SSF52172">
    <property type="entry name" value="CheY-like"/>
    <property type="match status" value="1"/>
</dbReference>
<evidence type="ECO:0000256" key="1">
    <source>
        <dbReference type="PROSITE-ProRule" id="PRU00169"/>
    </source>
</evidence>
<dbReference type="Proteomes" id="UP001227101">
    <property type="component" value="Chromosome"/>
</dbReference>
<proteinExistence type="predicted"/>
<reference evidence="3 4" key="1">
    <citation type="submission" date="2023-06" db="EMBL/GenBank/DDBJ databases">
        <authorList>
            <person name="Oyuntsetseg B."/>
            <person name="Kim S.B."/>
        </authorList>
    </citation>
    <scope>NUCLEOTIDE SEQUENCE [LARGE SCALE GENOMIC DNA]</scope>
    <source>
        <strain evidence="3 4">2-2</strain>
    </source>
</reference>
<name>A0ABY8XQU7_9PSEU</name>
<protein>
    <recommendedName>
        <fullName evidence="2">Response regulatory domain-containing protein</fullName>
    </recommendedName>
</protein>
<accession>A0ABY8XQU7</accession>
<keyword evidence="1" id="KW-0597">Phosphoprotein</keyword>
<feature type="modified residue" description="4-aspartylphosphate" evidence="1">
    <location>
        <position position="55"/>
    </location>
</feature>
<feature type="domain" description="Response regulatory" evidence="2">
    <location>
        <begin position="5"/>
        <end position="145"/>
    </location>
</feature>
<dbReference type="InterPro" id="IPR001789">
    <property type="entry name" value="Sig_transdc_resp-reg_receiver"/>
</dbReference>
<sequence>MSDVRILIVEDLGVAADMAAQTLKQAGPYTVETAHAPGQAIEILAAGRFDVVVADMLFRPDSDEFETRRRRGLVTLDDDRLHLSGLAVLDAVSQRGVRTRPVLWSSGEANRRLHMIFAHEVLGCRVLCSKEAIADLPHAVASAISGQDYIHPVLEMYLTPGFAKPLRETLLASSSRLLVWRAMALGQHQHKMIAKTAGVQPNTIKKRMDEMRKVLLEFDPGCVADGSPSAELIRYASQNWEFFLDETVRARFP</sequence>
<evidence type="ECO:0000313" key="3">
    <source>
        <dbReference type="EMBL" id="WIV57976.1"/>
    </source>
</evidence>
<evidence type="ECO:0000313" key="4">
    <source>
        <dbReference type="Proteomes" id="UP001227101"/>
    </source>
</evidence>
<dbReference type="EMBL" id="CP127173">
    <property type="protein sequence ID" value="WIV57976.1"/>
    <property type="molecule type" value="Genomic_DNA"/>
</dbReference>
<evidence type="ECO:0000259" key="2">
    <source>
        <dbReference type="PROSITE" id="PS50110"/>
    </source>
</evidence>
<dbReference type="RefSeq" id="WP_285455296.1">
    <property type="nucleotide sequence ID" value="NZ_CP127173.1"/>
</dbReference>
<gene>
    <name evidence="3" type="ORF">QP939_04680</name>
</gene>
<dbReference type="Gene3D" id="3.40.50.2300">
    <property type="match status" value="1"/>
</dbReference>
<dbReference type="PROSITE" id="PS50110">
    <property type="entry name" value="RESPONSE_REGULATORY"/>
    <property type="match status" value="1"/>
</dbReference>
<organism evidence="3 4">
    <name type="scientific">Amycolatopsis nalaikhensis</name>
    <dbReference type="NCBI Taxonomy" id="715472"/>
    <lineage>
        <taxon>Bacteria</taxon>
        <taxon>Bacillati</taxon>
        <taxon>Actinomycetota</taxon>
        <taxon>Actinomycetes</taxon>
        <taxon>Pseudonocardiales</taxon>
        <taxon>Pseudonocardiaceae</taxon>
        <taxon>Amycolatopsis</taxon>
    </lineage>
</organism>
<keyword evidence="4" id="KW-1185">Reference proteome</keyword>